<dbReference type="PANTHER" id="PTHR42951">
    <property type="entry name" value="METALLO-BETA-LACTAMASE DOMAIN-CONTAINING"/>
    <property type="match status" value="1"/>
</dbReference>
<dbReference type="Gene3D" id="3.60.15.10">
    <property type="entry name" value="Ribonuclease Z/Hydroxyacylglutathione hydrolase-like"/>
    <property type="match status" value="1"/>
</dbReference>
<sequence>MRLTDGVYGLELDVAFAGRELTIRPVAVETPRGLVLLDVGLPGGREDLREALAAEGLALDDVWAVAVTHQDLDHAGCLAAVVEETGAVVIAHEADAPYLEGERELIKGGDDRPDFEPVTVDLEIVGGETFATAAGPMCAVHTPGHTPGHTSYFLPEPGVLAAADALNVVDGALSGPREDATPDPETAWESVADLAELDVERTFCFHGGHIEAGREEIRELARDRGR</sequence>
<name>A0ABD5MD86_9EURY</name>
<proteinExistence type="predicted"/>
<dbReference type="Proteomes" id="UP001570511">
    <property type="component" value="Unassembled WGS sequence"/>
</dbReference>
<evidence type="ECO:0000313" key="3">
    <source>
        <dbReference type="Proteomes" id="UP001570511"/>
    </source>
</evidence>
<evidence type="ECO:0000313" key="2">
    <source>
        <dbReference type="EMBL" id="MFA1611589.1"/>
    </source>
</evidence>
<protein>
    <submittedName>
        <fullName evidence="2">MBL fold metallo-hydrolase</fullName>
    </submittedName>
</protein>
<dbReference type="EMBL" id="JBGNYA010000001">
    <property type="protein sequence ID" value="MFA1611589.1"/>
    <property type="molecule type" value="Genomic_DNA"/>
</dbReference>
<dbReference type="SUPFAM" id="SSF56281">
    <property type="entry name" value="Metallo-hydrolase/oxidoreductase"/>
    <property type="match status" value="1"/>
</dbReference>
<reference evidence="2 3" key="1">
    <citation type="submission" date="2024-08" db="EMBL/GenBank/DDBJ databases">
        <title>Halobellus sp. MBLA0158 whole genome sequence.</title>
        <authorList>
            <person name="Hwang C.Y."/>
            <person name="Cho E.-S."/>
            <person name="Seo M.-J."/>
        </authorList>
    </citation>
    <scope>NUCLEOTIDE SEQUENCE [LARGE SCALE GENOMIC DNA]</scope>
    <source>
        <strain evidence="2 3">MBLA0158</strain>
    </source>
</reference>
<accession>A0ABD5MD86</accession>
<dbReference type="CDD" id="cd07721">
    <property type="entry name" value="yflN-like_MBL-fold"/>
    <property type="match status" value="1"/>
</dbReference>
<dbReference type="PANTHER" id="PTHR42951:SF17">
    <property type="entry name" value="METALLO-BETA-LACTAMASE DOMAIN-CONTAINING PROTEIN"/>
    <property type="match status" value="1"/>
</dbReference>
<evidence type="ECO:0000259" key="1">
    <source>
        <dbReference type="SMART" id="SM00849"/>
    </source>
</evidence>
<dbReference type="SMART" id="SM00849">
    <property type="entry name" value="Lactamase_B"/>
    <property type="match status" value="1"/>
</dbReference>
<dbReference type="Pfam" id="PF00753">
    <property type="entry name" value="Lactamase_B"/>
    <property type="match status" value="1"/>
</dbReference>
<gene>
    <name evidence="2" type="ORF">OS889_11315</name>
</gene>
<dbReference type="RefSeq" id="WP_372389907.1">
    <property type="nucleotide sequence ID" value="NZ_JBGNYA010000001.1"/>
</dbReference>
<organism evidence="2 3">
    <name type="scientific">Halobellus rubicundus</name>
    <dbReference type="NCBI Taxonomy" id="2996466"/>
    <lineage>
        <taxon>Archaea</taxon>
        <taxon>Methanobacteriati</taxon>
        <taxon>Methanobacteriota</taxon>
        <taxon>Stenosarchaea group</taxon>
        <taxon>Halobacteria</taxon>
        <taxon>Halobacteriales</taxon>
        <taxon>Haloferacaceae</taxon>
        <taxon>Halobellus</taxon>
    </lineage>
</organism>
<comment type="caution">
    <text evidence="2">The sequence shown here is derived from an EMBL/GenBank/DDBJ whole genome shotgun (WGS) entry which is preliminary data.</text>
</comment>
<dbReference type="InterPro" id="IPR036866">
    <property type="entry name" value="RibonucZ/Hydroxyglut_hydro"/>
</dbReference>
<feature type="domain" description="Metallo-beta-lactamase" evidence="1">
    <location>
        <begin position="22"/>
        <end position="206"/>
    </location>
</feature>
<dbReference type="InterPro" id="IPR001279">
    <property type="entry name" value="Metallo-B-lactamas"/>
</dbReference>
<dbReference type="AlphaFoldDB" id="A0ABD5MD86"/>
<keyword evidence="3" id="KW-1185">Reference proteome</keyword>
<dbReference type="InterPro" id="IPR050855">
    <property type="entry name" value="NDM-1-like"/>
</dbReference>